<gene>
    <name evidence="5 7" type="primary">rpmB</name>
    <name evidence="7" type="ORF">NPA09_01775</name>
</gene>
<dbReference type="InterPro" id="IPR026569">
    <property type="entry name" value="Ribosomal_bL28"/>
</dbReference>
<comment type="similarity">
    <text evidence="1 5">Belongs to the bacterial ribosomal protein bL28 family.</text>
</comment>
<accession>A0ABY5J5Y0</accession>
<dbReference type="Proteomes" id="UP001059576">
    <property type="component" value="Chromosome"/>
</dbReference>
<feature type="region of interest" description="Disordered" evidence="6">
    <location>
        <begin position="1"/>
        <end position="23"/>
    </location>
</feature>
<dbReference type="InterPro" id="IPR037147">
    <property type="entry name" value="Ribosomal_bL28_sf"/>
</dbReference>
<dbReference type="PANTHER" id="PTHR39080:SF1">
    <property type="entry name" value="LARGE RIBOSOMAL SUBUNIT PROTEIN BL28A"/>
    <property type="match status" value="1"/>
</dbReference>
<evidence type="ECO:0000313" key="7">
    <source>
        <dbReference type="EMBL" id="UUD37281.1"/>
    </source>
</evidence>
<evidence type="ECO:0000256" key="5">
    <source>
        <dbReference type="HAMAP-Rule" id="MF_00373"/>
    </source>
</evidence>
<evidence type="ECO:0000256" key="2">
    <source>
        <dbReference type="ARBA" id="ARBA00022980"/>
    </source>
</evidence>
<dbReference type="InterPro" id="IPR050096">
    <property type="entry name" value="Bacterial_rp_bL28"/>
</dbReference>
<name>A0ABY5J5Y0_9BACT</name>
<dbReference type="Pfam" id="PF00830">
    <property type="entry name" value="Ribosomal_L28"/>
    <property type="match status" value="1"/>
</dbReference>
<dbReference type="HAMAP" id="MF_00373">
    <property type="entry name" value="Ribosomal_bL28"/>
    <property type="match status" value="1"/>
</dbReference>
<evidence type="ECO:0000256" key="1">
    <source>
        <dbReference type="ARBA" id="ARBA00008760"/>
    </source>
</evidence>
<reference evidence="7" key="1">
    <citation type="submission" date="2022-07" db="EMBL/GenBank/DDBJ databases">
        <title>Complete genome of Mycoplasma equigenitalium type strain T37.</title>
        <authorList>
            <person name="Spergser J."/>
        </authorList>
    </citation>
    <scope>NUCLEOTIDE SEQUENCE</scope>
    <source>
        <strain evidence="7">T37</strain>
    </source>
</reference>
<dbReference type="Gene3D" id="2.30.170.40">
    <property type="entry name" value="Ribosomal protein L28/L24"/>
    <property type="match status" value="1"/>
</dbReference>
<dbReference type="InterPro" id="IPR001383">
    <property type="entry name" value="Ribosomal_bL28_bact-type"/>
</dbReference>
<dbReference type="GO" id="GO:0005840">
    <property type="term" value="C:ribosome"/>
    <property type="evidence" value="ECO:0007669"/>
    <property type="project" value="UniProtKB-KW"/>
</dbReference>
<dbReference type="SUPFAM" id="SSF143800">
    <property type="entry name" value="L28p-like"/>
    <property type="match status" value="1"/>
</dbReference>
<organism evidence="7 8">
    <name type="scientific">Mycoplasmopsis equigenitalium</name>
    <dbReference type="NCBI Taxonomy" id="114883"/>
    <lineage>
        <taxon>Bacteria</taxon>
        <taxon>Bacillati</taxon>
        <taxon>Mycoplasmatota</taxon>
        <taxon>Mycoplasmoidales</taxon>
        <taxon>Metamycoplasmataceae</taxon>
        <taxon>Mycoplasmopsis</taxon>
    </lineage>
</organism>
<dbReference type="EMBL" id="CP101808">
    <property type="protein sequence ID" value="UUD37281.1"/>
    <property type="molecule type" value="Genomic_DNA"/>
</dbReference>
<dbReference type="InterPro" id="IPR034704">
    <property type="entry name" value="Ribosomal_bL28/bL31-like_sf"/>
</dbReference>
<dbReference type="PANTHER" id="PTHR39080">
    <property type="entry name" value="50S RIBOSOMAL PROTEIN L28"/>
    <property type="match status" value="1"/>
</dbReference>
<dbReference type="NCBIfam" id="TIGR00009">
    <property type="entry name" value="L28"/>
    <property type="match status" value="1"/>
</dbReference>
<proteinExistence type="inferred from homology"/>
<keyword evidence="2 5" id="KW-0689">Ribosomal protein</keyword>
<evidence type="ECO:0000256" key="4">
    <source>
        <dbReference type="ARBA" id="ARBA00035174"/>
    </source>
</evidence>
<dbReference type="RefSeq" id="WP_129721763.1">
    <property type="nucleotide sequence ID" value="NZ_CP101808.1"/>
</dbReference>
<evidence type="ECO:0000313" key="8">
    <source>
        <dbReference type="Proteomes" id="UP001059576"/>
    </source>
</evidence>
<sequence>MSRQDMLTGKKAMTGNIRSHALNSTKRRFNLNLQKVTLNDGGKPVTLRVTAKTAKTLKKHGLV</sequence>
<keyword evidence="3 5" id="KW-0687">Ribonucleoprotein</keyword>
<evidence type="ECO:0000256" key="3">
    <source>
        <dbReference type="ARBA" id="ARBA00023274"/>
    </source>
</evidence>
<keyword evidence="8" id="KW-1185">Reference proteome</keyword>
<evidence type="ECO:0000256" key="6">
    <source>
        <dbReference type="SAM" id="MobiDB-lite"/>
    </source>
</evidence>
<protein>
    <recommendedName>
        <fullName evidence="4 5">Large ribosomal subunit protein bL28</fullName>
    </recommendedName>
</protein>